<proteinExistence type="predicted"/>
<feature type="non-terminal residue" evidence="1">
    <location>
        <position position="1"/>
    </location>
</feature>
<accession>A0A146K305</accession>
<organism evidence="1">
    <name type="scientific">Trepomonas sp. PC1</name>
    <dbReference type="NCBI Taxonomy" id="1076344"/>
    <lineage>
        <taxon>Eukaryota</taxon>
        <taxon>Metamonada</taxon>
        <taxon>Diplomonadida</taxon>
        <taxon>Hexamitidae</taxon>
        <taxon>Hexamitinae</taxon>
        <taxon>Trepomonas</taxon>
    </lineage>
</organism>
<reference evidence="1" key="1">
    <citation type="submission" date="2015-07" db="EMBL/GenBank/DDBJ databases">
        <title>Adaptation to a free-living lifestyle via gene acquisitions in the diplomonad Trepomonas sp. PC1.</title>
        <authorList>
            <person name="Xu F."/>
            <person name="Jerlstrom-Hultqvist J."/>
            <person name="Kolisko M."/>
            <person name="Simpson A.G.B."/>
            <person name="Roger A.J."/>
            <person name="Svard S.G."/>
            <person name="Andersson J.O."/>
        </authorList>
    </citation>
    <scope>NUCLEOTIDE SEQUENCE</scope>
    <source>
        <strain evidence="1">PC1</strain>
    </source>
</reference>
<protein>
    <submittedName>
        <fullName evidence="1">Uncharacterized protein</fullName>
    </submittedName>
</protein>
<dbReference type="AlphaFoldDB" id="A0A146K305"/>
<sequence>LITMQISIINSPNKLQNCYNTDSSLQLYSQNSSACVKLKKTSNPQCSVLNQSVLVKFQFDNSATIYQNTQNFSYDETEKVCILVPNVNNIISALVTIETLDYLTEVIPNIVLNMSHNHNNCFENSILQVYNTQTCIKAYRTVMCLEIPNIDETNTRRMSLRITDTNNQIYDFTDSILGITNNLAEIQVCFQQSMYQLLSKNVIRSVYTSINIWNNNMFSTLTTTCNIYEQPDIKNGYDYVRASVSANEFVVTPIRNSDGEQMAQQLKTIGFNYLTYGYLVFLCGELQFSFPTGDSQQFVYENNKTNYFYCPYYLERGDQANYNQCKEDIQKVKDLDPTKCINYIQQSAIYNDTFSLIFTYKLDYIHIQQIQEIQGYITENYIQLTMIFDQKQYNIIKPINCIVEVIASNNTQIYVAKLIQERIWILPNQDKYNITFNNSSIKQEMKSASYAMVSIYDLNGVKAEENEIYDLQTDDFERLIQKLWIQVGIQSVLAVAILVSLLGLKELVIQIISCAHRQNLKKQRIQKMNEDLTEKRKELEK</sequence>
<gene>
    <name evidence="1" type="ORF">TPC1_17401</name>
</gene>
<dbReference type="EMBL" id="GDID01005519">
    <property type="protein sequence ID" value="JAP91087.1"/>
    <property type="molecule type" value="Transcribed_RNA"/>
</dbReference>
<name>A0A146K305_9EUKA</name>
<evidence type="ECO:0000313" key="1">
    <source>
        <dbReference type="EMBL" id="JAP91087.1"/>
    </source>
</evidence>